<evidence type="ECO:0000256" key="1">
    <source>
        <dbReference type="ARBA" id="ARBA00038454"/>
    </source>
</evidence>
<dbReference type="PANTHER" id="PTHR21021">
    <property type="entry name" value="GAF/PUTATIVE CYTOSKELETAL PROTEIN"/>
    <property type="match status" value="1"/>
</dbReference>
<dbReference type="FunFam" id="3.30.450.40:FF:000008">
    <property type="entry name" value="GAF domain-containing proteins"/>
    <property type="match status" value="1"/>
</dbReference>
<evidence type="ECO:0000313" key="4">
    <source>
        <dbReference type="Proteomes" id="UP000010523"/>
    </source>
</evidence>
<dbReference type="Gene3D" id="3.30.450.40">
    <property type="match status" value="1"/>
</dbReference>
<dbReference type="OrthoDB" id="9796252at2"/>
<dbReference type="GO" id="GO:0005829">
    <property type="term" value="C:cytosol"/>
    <property type="evidence" value="ECO:0007669"/>
    <property type="project" value="TreeGrafter"/>
</dbReference>
<protein>
    <submittedName>
        <fullName evidence="3">GAF domain-containing protein</fullName>
    </submittedName>
</protein>
<dbReference type="AlphaFoldDB" id="I3DYG2"/>
<comment type="caution">
    <text evidence="3">The sequence shown here is derived from an EMBL/GenBank/DDBJ whole genome shotgun (WGS) entry which is preliminary data.</text>
</comment>
<dbReference type="STRING" id="997296.PB1_17039"/>
<dbReference type="PANTHER" id="PTHR21021:SF15">
    <property type="entry name" value="FREE METHIONINE-R-SULFOXIDE REDUCTASE"/>
    <property type="match status" value="1"/>
</dbReference>
<evidence type="ECO:0000259" key="2">
    <source>
        <dbReference type="Pfam" id="PF01590"/>
    </source>
</evidence>
<dbReference type="eggNOG" id="COG1956">
    <property type="taxonomic scope" value="Bacteria"/>
</dbReference>
<feature type="domain" description="GAF" evidence="2">
    <location>
        <begin position="51"/>
        <end position="155"/>
    </location>
</feature>
<organism evidence="3 4">
    <name type="scientific">Bacillus methanolicus PB1</name>
    <dbReference type="NCBI Taxonomy" id="997296"/>
    <lineage>
        <taxon>Bacteria</taxon>
        <taxon>Bacillati</taxon>
        <taxon>Bacillota</taxon>
        <taxon>Bacilli</taxon>
        <taxon>Bacillales</taxon>
        <taxon>Bacillaceae</taxon>
        <taxon>Bacillus</taxon>
    </lineage>
</organism>
<dbReference type="RefSeq" id="WP_004438946.1">
    <property type="nucleotide sequence ID" value="NZ_AFEU01000003.1"/>
</dbReference>
<accession>I3DYG2</accession>
<reference evidence="3 4" key="1">
    <citation type="journal article" date="2012" name="Appl. Environ. Microbiol.">
        <title>Genome Sequence of Thermotolerant Bacillus methanolicus: Features and Regulation Related to Methylotrophy and Production of L-Lysine and L-Glutamate from Methanol.</title>
        <authorList>
            <person name="Heggeset T.M."/>
            <person name="Krog A."/>
            <person name="Balzer S."/>
            <person name="Wentzel A."/>
            <person name="Ellingsen T.E."/>
            <person name="Brautaset T."/>
        </authorList>
    </citation>
    <scope>NUCLEOTIDE SEQUENCE [LARGE SCALE GENOMIC DNA]</scope>
    <source>
        <strain evidence="3 4">PB1</strain>
    </source>
</reference>
<dbReference type="Pfam" id="PF01590">
    <property type="entry name" value="GAF"/>
    <property type="match status" value="1"/>
</dbReference>
<evidence type="ECO:0000313" key="3">
    <source>
        <dbReference type="EMBL" id="EIJ79283.1"/>
    </source>
</evidence>
<dbReference type="InterPro" id="IPR000614">
    <property type="entry name" value="FRMsr_CS"/>
</dbReference>
<dbReference type="Proteomes" id="UP000010523">
    <property type="component" value="Unassembled WGS sequence"/>
</dbReference>
<dbReference type="SUPFAM" id="SSF55781">
    <property type="entry name" value="GAF domain-like"/>
    <property type="match status" value="1"/>
</dbReference>
<name>I3DYG2_BACMT</name>
<comment type="similarity">
    <text evidence="1">Belongs to the free Met sulfoxide reductase family.</text>
</comment>
<dbReference type="InterPro" id="IPR051330">
    <property type="entry name" value="Phosphatase_reg/MetRdx"/>
</dbReference>
<dbReference type="EMBL" id="AFEU01000003">
    <property type="protein sequence ID" value="EIJ79283.1"/>
    <property type="molecule type" value="Genomic_DNA"/>
</dbReference>
<dbReference type="InterPro" id="IPR029016">
    <property type="entry name" value="GAF-like_dom_sf"/>
</dbReference>
<proteinExistence type="inferred from homology"/>
<dbReference type="PROSITE" id="PS01320">
    <property type="entry name" value="UPF0067"/>
    <property type="match status" value="1"/>
</dbReference>
<keyword evidence="4" id="KW-1185">Reference proteome</keyword>
<gene>
    <name evidence="3" type="ORF">PB1_17039</name>
</gene>
<sequence length="159" mass="17936">MFQVEKYRGSKEENYELVIRQLKSLLEGETNRIANLSNASALLKQFLDRTNWVGFYLMDGEELVLGPFQGLPACVRIPLGKGVCGTSAQLRKTIRVEDVHLFPGHIACDPASQSEIVVPLIKNGELLGVLDIDSPEKNRFDELDQEKLEKFTEVLVQYL</sequence>
<dbReference type="PATRIC" id="fig|997296.3.peg.3587"/>
<dbReference type="GO" id="GO:0033745">
    <property type="term" value="F:L-methionine-(R)-S-oxide reductase activity"/>
    <property type="evidence" value="ECO:0007669"/>
    <property type="project" value="TreeGrafter"/>
</dbReference>
<dbReference type="InterPro" id="IPR003018">
    <property type="entry name" value="GAF"/>
</dbReference>